<evidence type="ECO:0000313" key="7">
    <source>
        <dbReference type="EMBL" id="KAK2595370.1"/>
    </source>
</evidence>
<comment type="similarity">
    <text evidence="1 5">Belongs to the proline oxidase family.</text>
</comment>
<keyword evidence="3 5" id="KW-0560">Oxidoreductase</keyword>
<dbReference type="AlphaFoldDB" id="A0AAJ0CLP5"/>
<dbReference type="GO" id="GO:0004657">
    <property type="term" value="F:proline dehydrogenase activity"/>
    <property type="evidence" value="ECO:0007669"/>
    <property type="project" value="UniProtKB-EC"/>
</dbReference>
<dbReference type="PANTHER" id="PTHR13914">
    <property type="entry name" value="PROLINE OXIDASE"/>
    <property type="match status" value="1"/>
</dbReference>
<dbReference type="GO" id="GO:0010133">
    <property type="term" value="P:L-proline catabolic process to L-glutamate"/>
    <property type="evidence" value="ECO:0007669"/>
    <property type="project" value="TreeGrafter"/>
</dbReference>
<organism evidence="7 8">
    <name type="scientific">Conoideocrella luteorostrata</name>
    <dbReference type="NCBI Taxonomy" id="1105319"/>
    <lineage>
        <taxon>Eukaryota</taxon>
        <taxon>Fungi</taxon>
        <taxon>Dikarya</taxon>
        <taxon>Ascomycota</taxon>
        <taxon>Pezizomycotina</taxon>
        <taxon>Sordariomycetes</taxon>
        <taxon>Hypocreomycetidae</taxon>
        <taxon>Hypocreales</taxon>
        <taxon>Clavicipitaceae</taxon>
        <taxon>Conoideocrella</taxon>
    </lineage>
</organism>
<dbReference type="EC" id="1.5.5.2" evidence="2 5"/>
<feature type="domain" description="Proline dehydrogenase" evidence="6">
    <location>
        <begin position="58"/>
        <end position="311"/>
    </location>
</feature>
<dbReference type="InterPro" id="IPR002872">
    <property type="entry name" value="Proline_DH_dom"/>
</dbReference>
<gene>
    <name evidence="7" type="primary">PUT1_1</name>
    <name evidence="7" type="ORF">QQS21_006906</name>
</gene>
<keyword evidence="8" id="KW-1185">Reference proteome</keyword>
<comment type="catalytic activity">
    <reaction evidence="5">
        <text>L-proline + a quinone = (S)-1-pyrroline-5-carboxylate + a quinol + H(+)</text>
        <dbReference type="Rhea" id="RHEA:23784"/>
        <dbReference type="ChEBI" id="CHEBI:15378"/>
        <dbReference type="ChEBI" id="CHEBI:17388"/>
        <dbReference type="ChEBI" id="CHEBI:24646"/>
        <dbReference type="ChEBI" id="CHEBI:60039"/>
        <dbReference type="ChEBI" id="CHEBI:132124"/>
        <dbReference type="EC" id="1.5.5.2"/>
    </reaction>
</comment>
<dbReference type="InterPro" id="IPR029041">
    <property type="entry name" value="FAD-linked_oxidoreductase-like"/>
</dbReference>
<protein>
    <recommendedName>
        <fullName evidence="2 5">Proline dehydrogenase</fullName>
        <ecNumber evidence="2 5">1.5.5.2</ecNumber>
    </recommendedName>
</protein>
<evidence type="ECO:0000256" key="3">
    <source>
        <dbReference type="ARBA" id="ARBA00023002"/>
    </source>
</evidence>
<comment type="cofactor">
    <cofactor evidence="5">
        <name>FAD</name>
        <dbReference type="ChEBI" id="CHEBI:57692"/>
    </cofactor>
</comment>
<keyword evidence="5" id="KW-0274">FAD</keyword>
<evidence type="ECO:0000256" key="2">
    <source>
        <dbReference type="ARBA" id="ARBA00012695"/>
    </source>
</evidence>
<evidence type="ECO:0000256" key="1">
    <source>
        <dbReference type="ARBA" id="ARBA00005869"/>
    </source>
</evidence>
<sequence>MGFRGTIVTYAKETVFDYNTKVVHDFGIEKNTNADKGLCPNIEIWRQGVHETIEMLGEGDQLAIKTTGAGPVVTDALAAGDPLPKQMFDALRDISLHCKRRQVRILIDAESQAYQGGILKAGLDLMREFNRDGYALVYNTYQAYLKNATSTIEHHLKAAFDENFTLGLKLVRGAYLATEQRSLICDTKKDTDNAYNAIAHGALRRQIGNIGAEGCTPFPSVNLMLCGHNKESVFSSYELHQQRLKDGLSTVPVGFAQLHGMTDAVSFGLLRLGSFNDSKPEVYKCSTWGSVTECLGYLTRRALENKDAAGRTLDEYVALKLEAKRRLASFLFPYSQRSPKGITK</sequence>
<keyword evidence="5" id="KW-0285">Flavoprotein</keyword>
<dbReference type="Pfam" id="PF01619">
    <property type="entry name" value="Pro_dh"/>
    <property type="match status" value="1"/>
</dbReference>
<comment type="caution">
    <text evidence="7">The sequence shown here is derived from an EMBL/GenBank/DDBJ whole genome shotgun (WGS) entry which is preliminary data.</text>
</comment>
<dbReference type="GO" id="GO:0071949">
    <property type="term" value="F:FAD binding"/>
    <property type="evidence" value="ECO:0007669"/>
    <property type="project" value="TreeGrafter"/>
</dbReference>
<dbReference type="EMBL" id="JASWJB010000134">
    <property type="protein sequence ID" value="KAK2595370.1"/>
    <property type="molecule type" value="Genomic_DNA"/>
</dbReference>
<dbReference type="PANTHER" id="PTHR13914:SF0">
    <property type="entry name" value="PROLINE DEHYDROGENASE 1, MITOCHONDRIAL"/>
    <property type="match status" value="1"/>
</dbReference>
<evidence type="ECO:0000256" key="4">
    <source>
        <dbReference type="ARBA" id="ARBA00023062"/>
    </source>
</evidence>
<evidence type="ECO:0000256" key="5">
    <source>
        <dbReference type="RuleBase" id="RU364054"/>
    </source>
</evidence>
<dbReference type="InterPro" id="IPR015659">
    <property type="entry name" value="Proline_oxidase"/>
</dbReference>
<keyword evidence="4 5" id="KW-0642">Proline metabolism</keyword>
<name>A0AAJ0CLP5_9HYPO</name>
<dbReference type="Proteomes" id="UP001251528">
    <property type="component" value="Unassembled WGS sequence"/>
</dbReference>
<comment type="function">
    <text evidence="5">Converts proline to delta-1-pyrroline-5-carboxylate.</text>
</comment>
<evidence type="ECO:0000313" key="8">
    <source>
        <dbReference type="Proteomes" id="UP001251528"/>
    </source>
</evidence>
<reference evidence="7" key="1">
    <citation type="submission" date="2023-06" db="EMBL/GenBank/DDBJ databases">
        <title>Conoideocrella luteorostrata (Hypocreales: Clavicipitaceae), a potential biocontrol fungus for elongate hemlock scale in United States Christmas tree production areas.</title>
        <authorList>
            <person name="Barrett H."/>
            <person name="Lovett B."/>
            <person name="Macias A.M."/>
            <person name="Stajich J.E."/>
            <person name="Kasson M.T."/>
        </authorList>
    </citation>
    <scope>NUCLEOTIDE SEQUENCE</scope>
    <source>
        <strain evidence="7">ARSEF 14590</strain>
    </source>
</reference>
<dbReference type="Gene3D" id="3.20.20.220">
    <property type="match status" value="1"/>
</dbReference>
<proteinExistence type="inferred from homology"/>
<dbReference type="GO" id="GO:0005739">
    <property type="term" value="C:mitochondrion"/>
    <property type="evidence" value="ECO:0007669"/>
    <property type="project" value="TreeGrafter"/>
</dbReference>
<accession>A0AAJ0CLP5</accession>
<evidence type="ECO:0000259" key="6">
    <source>
        <dbReference type="Pfam" id="PF01619"/>
    </source>
</evidence>
<dbReference type="SUPFAM" id="SSF51730">
    <property type="entry name" value="FAD-linked oxidoreductase"/>
    <property type="match status" value="1"/>
</dbReference>